<name>A0A517P2C7_9BACT</name>
<dbReference type="AlphaFoldDB" id="A0A517P2C7"/>
<evidence type="ECO:0000313" key="2">
    <source>
        <dbReference type="Proteomes" id="UP000319817"/>
    </source>
</evidence>
<reference evidence="1 2" key="1">
    <citation type="submission" date="2019-02" db="EMBL/GenBank/DDBJ databases">
        <title>Deep-cultivation of Planctomycetes and their phenomic and genomic characterization uncovers novel biology.</title>
        <authorList>
            <person name="Wiegand S."/>
            <person name="Jogler M."/>
            <person name="Boedeker C."/>
            <person name="Pinto D."/>
            <person name="Vollmers J."/>
            <person name="Rivas-Marin E."/>
            <person name="Kohn T."/>
            <person name="Peeters S.H."/>
            <person name="Heuer A."/>
            <person name="Rast P."/>
            <person name="Oberbeckmann S."/>
            <person name="Bunk B."/>
            <person name="Jeske O."/>
            <person name="Meyerdierks A."/>
            <person name="Storesund J.E."/>
            <person name="Kallscheuer N."/>
            <person name="Luecker S."/>
            <person name="Lage O.M."/>
            <person name="Pohl T."/>
            <person name="Merkel B.J."/>
            <person name="Hornburger P."/>
            <person name="Mueller R.-W."/>
            <person name="Bruemmer F."/>
            <person name="Labrenz M."/>
            <person name="Spormann A.M."/>
            <person name="Op den Camp H."/>
            <person name="Overmann J."/>
            <person name="Amann R."/>
            <person name="Jetten M.S.M."/>
            <person name="Mascher T."/>
            <person name="Medema M.H."/>
            <person name="Devos D.P."/>
            <person name="Kaster A.-K."/>
            <person name="Ovreas L."/>
            <person name="Rohde M."/>
            <person name="Galperin M.Y."/>
            <person name="Jogler C."/>
        </authorList>
    </citation>
    <scope>NUCLEOTIDE SEQUENCE [LARGE SCALE GENOMIC DNA]</scope>
    <source>
        <strain evidence="1 2">K23_9</strain>
    </source>
</reference>
<dbReference type="Proteomes" id="UP000319817">
    <property type="component" value="Chromosome"/>
</dbReference>
<protein>
    <submittedName>
        <fullName evidence="1">Uncharacterized protein</fullName>
    </submittedName>
</protein>
<keyword evidence="2" id="KW-1185">Reference proteome</keyword>
<gene>
    <name evidence="1" type="ORF">K239x_55490</name>
</gene>
<dbReference type="EMBL" id="CP036526">
    <property type="protein sequence ID" value="QDT13529.1"/>
    <property type="molecule type" value="Genomic_DNA"/>
</dbReference>
<sequence>MDNVDEKELLDYEAMIAAENQAMDSDTGDVE</sequence>
<accession>A0A517P2C7</accession>
<organism evidence="1 2">
    <name type="scientific">Stieleria marina</name>
    <dbReference type="NCBI Taxonomy" id="1930275"/>
    <lineage>
        <taxon>Bacteria</taxon>
        <taxon>Pseudomonadati</taxon>
        <taxon>Planctomycetota</taxon>
        <taxon>Planctomycetia</taxon>
        <taxon>Pirellulales</taxon>
        <taxon>Pirellulaceae</taxon>
        <taxon>Stieleria</taxon>
    </lineage>
</organism>
<proteinExistence type="predicted"/>
<evidence type="ECO:0000313" key="1">
    <source>
        <dbReference type="EMBL" id="QDT13529.1"/>
    </source>
</evidence>